<gene>
    <name evidence="1" type="ORF">J2W50_001983</name>
</gene>
<evidence type="ECO:0008006" key="3">
    <source>
        <dbReference type="Google" id="ProtNLM"/>
    </source>
</evidence>
<evidence type="ECO:0000313" key="2">
    <source>
        <dbReference type="Proteomes" id="UP001260715"/>
    </source>
</evidence>
<sequence>MKKLANFVLAALAVLAITSTFIVLTALAMTDDLSPAREPPPKAAGIAEGEDGLFDFDRLRDLCRVPWPESIAGERTEEARRKACRSVPL</sequence>
<name>A0ABU1PDF0_9BURK</name>
<evidence type="ECO:0000313" key="1">
    <source>
        <dbReference type="EMBL" id="MDR6583785.1"/>
    </source>
</evidence>
<keyword evidence="2" id="KW-1185">Reference proteome</keyword>
<proteinExistence type="predicted"/>
<comment type="caution">
    <text evidence="1">The sequence shown here is derived from an EMBL/GenBank/DDBJ whole genome shotgun (WGS) entry which is preliminary data.</text>
</comment>
<dbReference type="RefSeq" id="WP_310010336.1">
    <property type="nucleotide sequence ID" value="NZ_JAVDSJ010000002.1"/>
</dbReference>
<protein>
    <recommendedName>
        <fullName evidence="3">Entry exclusion protein TrbK-alt</fullName>
    </recommendedName>
</protein>
<accession>A0ABU1PDF0</accession>
<dbReference type="EMBL" id="JAVDSJ010000002">
    <property type="protein sequence ID" value="MDR6583785.1"/>
    <property type="molecule type" value="Genomic_DNA"/>
</dbReference>
<reference evidence="1 2" key="1">
    <citation type="submission" date="2023-07" db="EMBL/GenBank/DDBJ databases">
        <title>Sorghum-associated microbial communities from plants grown in Nebraska, USA.</title>
        <authorList>
            <person name="Schachtman D."/>
        </authorList>
    </citation>
    <scope>NUCLEOTIDE SEQUENCE [LARGE SCALE GENOMIC DNA]</scope>
    <source>
        <strain evidence="1 2">596</strain>
    </source>
</reference>
<dbReference type="Proteomes" id="UP001260715">
    <property type="component" value="Unassembled WGS sequence"/>
</dbReference>
<organism evidence="1 2">
    <name type="scientific">Herbaspirillum frisingense</name>
    <dbReference type="NCBI Taxonomy" id="92645"/>
    <lineage>
        <taxon>Bacteria</taxon>
        <taxon>Pseudomonadati</taxon>
        <taxon>Pseudomonadota</taxon>
        <taxon>Betaproteobacteria</taxon>
        <taxon>Burkholderiales</taxon>
        <taxon>Oxalobacteraceae</taxon>
        <taxon>Herbaspirillum</taxon>
    </lineage>
</organism>